<reference evidence="1" key="1">
    <citation type="journal article" date="2021" name="PeerJ">
        <title>Extensive microbial diversity within the chicken gut microbiome revealed by metagenomics and culture.</title>
        <authorList>
            <person name="Gilroy R."/>
            <person name="Ravi A."/>
            <person name="Getino M."/>
            <person name="Pursley I."/>
            <person name="Horton D.L."/>
            <person name="Alikhan N.F."/>
            <person name="Baker D."/>
            <person name="Gharbi K."/>
            <person name="Hall N."/>
            <person name="Watson M."/>
            <person name="Adriaenssens E.M."/>
            <person name="Foster-Nyarko E."/>
            <person name="Jarju S."/>
            <person name="Secka A."/>
            <person name="Antonio M."/>
            <person name="Oren A."/>
            <person name="Chaudhuri R.R."/>
            <person name="La Ragione R."/>
            <person name="Hildebrand F."/>
            <person name="Pallen M.J."/>
        </authorList>
    </citation>
    <scope>NUCLEOTIDE SEQUENCE</scope>
    <source>
        <strain evidence="1">ChiSxjej5B17-1746</strain>
    </source>
</reference>
<evidence type="ECO:0000313" key="2">
    <source>
        <dbReference type="Proteomes" id="UP000824264"/>
    </source>
</evidence>
<dbReference type="EMBL" id="DXGI01000225">
    <property type="protein sequence ID" value="HIW78706.1"/>
    <property type="molecule type" value="Genomic_DNA"/>
</dbReference>
<protein>
    <submittedName>
        <fullName evidence="1">Serine acetyltransferase</fullName>
    </submittedName>
</protein>
<dbReference type="AlphaFoldDB" id="A0A9D1U9P3"/>
<sequence>MADHNELLEMLPCSHCKNEKPHLVSCRPEGRITDLWRVECPCEQAPTQWSVSRTAAVRLWNRYMTNLKE</sequence>
<gene>
    <name evidence="1" type="ORF">H9874_06140</name>
</gene>
<proteinExistence type="predicted"/>
<reference evidence="1" key="2">
    <citation type="submission" date="2021-04" db="EMBL/GenBank/DDBJ databases">
        <authorList>
            <person name="Gilroy R."/>
        </authorList>
    </citation>
    <scope>NUCLEOTIDE SEQUENCE</scope>
    <source>
        <strain evidence="1">ChiSxjej5B17-1746</strain>
    </source>
</reference>
<accession>A0A9D1U9P3</accession>
<organism evidence="1 2">
    <name type="scientific">Candidatus Bilophila faecipullorum</name>
    <dbReference type="NCBI Taxonomy" id="2838482"/>
    <lineage>
        <taxon>Bacteria</taxon>
        <taxon>Pseudomonadati</taxon>
        <taxon>Thermodesulfobacteriota</taxon>
        <taxon>Desulfovibrionia</taxon>
        <taxon>Desulfovibrionales</taxon>
        <taxon>Desulfovibrionaceae</taxon>
        <taxon>Bilophila</taxon>
    </lineage>
</organism>
<evidence type="ECO:0000313" key="1">
    <source>
        <dbReference type="EMBL" id="HIW78706.1"/>
    </source>
</evidence>
<name>A0A9D1U9P3_9BACT</name>
<dbReference type="Proteomes" id="UP000824264">
    <property type="component" value="Unassembled WGS sequence"/>
</dbReference>
<comment type="caution">
    <text evidence="1">The sequence shown here is derived from an EMBL/GenBank/DDBJ whole genome shotgun (WGS) entry which is preliminary data.</text>
</comment>